<dbReference type="GO" id="GO:0005886">
    <property type="term" value="C:plasma membrane"/>
    <property type="evidence" value="ECO:0007669"/>
    <property type="project" value="TreeGrafter"/>
</dbReference>
<keyword evidence="11 12" id="KW-0407">Ion channel</keyword>
<dbReference type="AlphaFoldDB" id="A0A8C4N5X2"/>
<dbReference type="PANTHER" id="PTHR11690:SF170">
    <property type="entry name" value="ACID-SENSING ION CHANNEL 1"/>
    <property type="match status" value="1"/>
</dbReference>
<evidence type="ECO:0000256" key="2">
    <source>
        <dbReference type="ARBA" id="ARBA00022448"/>
    </source>
</evidence>
<evidence type="ECO:0000256" key="10">
    <source>
        <dbReference type="ARBA" id="ARBA00023201"/>
    </source>
</evidence>
<keyword evidence="3 12" id="KW-0894">Sodium channel</keyword>
<keyword evidence="7 12" id="KW-0406">Ion transport</keyword>
<comment type="similarity">
    <text evidence="12">Belongs to the amiloride-sensitive sodium channel (TC 1.A.6) family.</text>
</comment>
<keyword evidence="6" id="KW-0915">Sodium</keyword>
<accession>A0A8C4N5X2</accession>
<evidence type="ECO:0000256" key="3">
    <source>
        <dbReference type="ARBA" id="ARBA00022461"/>
    </source>
</evidence>
<protein>
    <submittedName>
        <fullName evidence="14">Si:dkey-57c15.1</fullName>
    </submittedName>
</protein>
<proteinExistence type="inferred from homology"/>
<reference evidence="14" key="2">
    <citation type="submission" date="2025-09" db="UniProtKB">
        <authorList>
            <consortium name="Ensembl"/>
        </authorList>
    </citation>
    <scope>IDENTIFICATION</scope>
</reference>
<reference evidence="14" key="1">
    <citation type="submission" date="2025-08" db="UniProtKB">
        <authorList>
            <consortium name="Ensembl"/>
        </authorList>
    </citation>
    <scope>IDENTIFICATION</scope>
</reference>
<keyword evidence="9" id="KW-1015">Disulfide bond</keyword>
<feature type="transmembrane region" description="Helical" evidence="13">
    <location>
        <begin position="90"/>
        <end position="108"/>
    </location>
</feature>
<dbReference type="Pfam" id="PF00858">
    <property type="entry name" value="ASC"/>
    <property type="match status" value="1"/>
</dbReference>
<dbReference type="InterPro" id="IPR001873">
    <property type="entry name" value="ENaC"/>
</dbReference>
<evidence type="ECO:0000313" key="15">
    <source>
        <dbReference type="Proteomes" id="UP000694388"/>
    </source>
</evidence>
<keyword evidence="4 12" id="KW-0812">Transmembrane</keyword>
<evidence type="ECO:0000256" key="12">
    <source>
        <dbReference type="RuleBase" id="RU000679"/>
    </source>
</evidence>
<evidence type="ECO:0000313" key="14">
    <source>
        <dbReference type="Ensembl" id="ENSEBUP00000001787.1"/>
    </source>
</evidence>
<keyword evidence="15" id="KW-1185">Reference proteome</keyword>
<dbReference type="Ensembl" id="ENSEBUT00000002122.1">
    <property type="protein sequence ID" value="ENSEBUP00000001787.1"/>
    <property type="gene ID" value="ENSEBUG00000001476.1"/>
</dbReference>
<dbReference type="PANTHER" id="PTHR11690">
    <property type="entry name" value="AMILORIDE-SENSITIVE SODIUM CHANNEL-RELATED"/>
    <property type="match status" value="1"/>
</dbReference>
<keyword evidence="5 13" id="KW-1133">Transmembrane helix</keyword>
<evidence type="ECO:0000256" key="9">
    <source>
        <dbReference type="ARBA" id="ARBA00023157"/>
    </source>
</evidence>
<keyword evidence="8 13" id="KW-0472">Membrane</keyword>
<evidence type="ECO:0000256" key="8">
    <source>
        <dbReference type="ARBA" id="ARBA00023136"/>
    </source>
</evidence>
<dbReference type="GeneTree" id="ENSGT00940000165535"/>
<evidence type="ECO:0000256" key="11">
    <source>
        <dbReference type="ARBA" id="ARBA00023303"/>
    </source>
</evidence>
<sequence length="281" mass="32105">MVNGSDCHGWQRQGGTDFERALNFRKEFHTFASWDIAVMEKGLELRAPPSSEDKSDGGAPVPSLKAFCRSSTLHGIRHILGSGGFTGRRMLWLLAFLCSLAVFIFMCAETVQRYFDYPQVTKLDEVPSSFMPFPVVTFCNVNAFRFSRISRNDLYHAGEFLRLLDARLQVPDTHLVEPRVFGVLRERADFRNFKPRPFSMREFYGRAGHDLRDMLIKCKFRGRFCSHLDFDTVRFPPSTSGSGRKFAGLCLGLGGDGMRKLRFHDAHIMMWSMNAMSRCLC</sequence>
<organism evidence="14 15">
    <name type="scientific">Eptatretus burgeri</name>
    <name type="common">Inshore hagfish</name>
    <dbReference type="NCBI Taxonomy" id="7764"/>
    <lineage>
        <taxon>Eukaryota</taxon>
        <taxon>Metazoa</taxon>
        <taxon>Chordata</taxon>
        <taxon>Craniata</taxon>
        <taxon>Vertebrata</taxon>
        <taxon>Cyclostomata</taxon>
        <taxon>Myxini</taxon>
        <taxon>Myxiniformes</taxon>
        <taxon>Myxinidae</taxon>
        <taxon>Eptatretinae</taxon>
        <taxon>Eptatretus</taxon>
    </lineage>
</organism>
<evidence type="ECO:0000256" key="5">
    <source>
        <dbReference type="ARBA" id="ARBA00022989"/>
    </source>
</evidence>
<evidence type="ECO:0000256" key="1">
    <source>
        <dbReference type="ARBA" id="ARBA00004141"/>
    </source>
</evidence>
<evidence type="ECO:0000256" key="7">
    <source>
        <dbReference type="ARBA" id="ARBA00023065"/>
    </source>
</evidence>
<evidence type="ECO:0000256" key="6">
    <source>
        <dbReference type="ARBA" id="ARBA00023053"/>
    </source>
</evidence>
<evidence type="ECO:0000256" key="13">
    <source>
        <dbReference type="SAM" id="Phobius"/>
    </source>
</evidence>
<evidence type="ECO:0000256" key="4">
    <source>
        <dbReference type="ARBA" id="ARBA00022692"/>
    </source>
</evidence>
<dbReference type="Proteomes" id="UP000694388">
    <property type="component" value="Unplaced"/>
</dbReference>
<name>A0A8C4N5X2_EPTBU</name>
<dbReference type="GO" id="GO:0015280">
    <property type="term" value="F:ligand-gated sodium channel activity"/>
    <property type="evidence" value="ECO:0007669"/>
    <property type="project" value="TreeGrafter"/>
</dbReference>
<dbReference type="Gene3D" id="1.10.3590.10">
    <property type="entry name" value="acid-sensing ion channel 1 domain"/>
    <property type="match status" value="1"/>
</dbReference>
<dbReference type="PRINTS" id="PR01078">
    <property type="entry name" value="AMINACHANNEL"/>
</dbReference>
<comment type="subcellular location">
    <subcellularLocation>
        <location evidence="1">Membrane</location>
        <topology evidence="1">Multi-pass membrane protein</topology>
    </subcellularLocation>
</comment>
<keyword evidence="2 12" id="KW-0813">Transport</keyword>
<keyword evidence="10 12" id="KW-0739">Sodium transport</keyword>